<dbReference type="Proteomes" id="UP001196870">
    <property type="component" value="Unassembled WGS sequence"/>
</dbReference>
<dbReference type="SUPFAM" id="SSF52172">
    <property type="entry name" value="CheY-like"/>
    <property type="match status" value="1"/>
</dbReference>
<dbReference type="PROSITE" id="PS50110">
    <property type="entry name" value="RESPONSE_REGULATORY"/>
    <property type="match status" value="1"/>
</dbReference>
<dbReference type="InterPro" id="IPR011006">
    <property type="entry name" value="CheY-like_superfamily"/>
</dbReference>
<evidence type="ECO:0000313" key="4">
    <source>
        <dbReference type="Proteomes" id="UP001196870"/>
    </source>
</evidence>
<organism evidence="3 4">
    <name type="scientific">Plastoroseomonas hellenica</name>
    <dbReference type="NCBI Taxonomy" id="2687306"/>
    <lineage>
        <taxon>Bacteria</taxon>
        <taxon>Pseudomonadati</taxon>
        <taxon>Pseudomonadota</taxon>
        <taxon>Alphaproteobacteria</taxon>
        <taxon>Acetobacterales</taxon>
        <taxon>Acetobacteraceae</taxon>
        <taxon>Plastoroseomonas</taxon>
    </lineage>
</organism>
<dbReference type="RefSeq" id="WP_211856380.1">
    <property type="nucleotide sequence ID" value="NZ_JAAGBB010000062.1"/>
</dbReference>
<feature type="modified residue" description="4-aspartylphosphate" evidence="1">
    <location>
        <position position="61"/>
    </location>
</feature>
<dbReference type="Gene3D" id="3.40.50.2300">
    <property type="match status" value="1"/>
</dbReference>
<protein>
    <submittedName>
        <fullName evidence="3">Response regulator</fullName>
    </submittedName>
</protein>
<proteinExistence type="predicted"/>
<evidence type="ECO:0000259" key="2">
    <source>
        <dbReference type="PROSITE" id="PS50110"/>
    </source>
</evidence>
<sequence length="128" mass="13846">MPEAAPADGPRILLLEDEWLIAEATAHSLRRLGYQTLGPAHSVSDASDVLATATPDAALIDTVLSRESSLPIADRLTELGIPFAFYSGFERSDLPERFKDCRFLRKPIGEAALKAELEALLATARARG</sequence>
<name>A0ABS5F843_9PROT</name>
<keyword evidence="4" id="KW-1185">Reference proteome</keyword>
<evidence type="ECO:0000313" key="3">
    <source>
        <dbReference type="EMBL" id="MBR0668603.1"/>
    </source>
</evidence>
<dbReference type="EMBL" id="JAAGBB010000062">
    <property type="protein sequence ID" value="MBR0668603.1"/>
    <property type="molecule type" value="Genomic_DNA"/>
</dbReference>
<gene>
    <name evidence="3" type="ORF">GXW71_29900</name>
</gene>
<reference evidence="4" key="1">
    <citation type="journal article" date="2021" name="Syst. Appl. Microbiol.">
        <title>Roseomonas hellenica sp. nov., isolated from roots of wild-growing Alkanna tinctoria.</title>
        <authorList>
            <person name="Rat A."/>
            <person name="Naranjo H.D."/>
            <person name="Lebbe L."/>
            <person name="Cnockaert M."/>
            <person name="Krigas N."/>
            <person name="Grigoriadou K."/>
            <person name="Maloupa E."/>
            <person name="Willems A."/>
        </authorList>
    </citation>
    <scope>NUCLEOTIDE SEQUENCE [LARGE SCALE GENOMIC DNA]</scope>
    <source>
        <strain evidence="4">LMG 31523</strain>
    </source>
</reference>
<dbReference type="SMART" id="SM00448">
    <property type="entry name" value="REC"/>
    <property type="match status" value="1"/>
</dbReference>
<evidence type="ECO:0000256" key="1">
    <source>
        <dbReference type="PROSITE-ProRule" id="PRU00169"/>
    </source>
</evidence>
<keyword evidence="1" id="KW-0597">Phosphoprotein</keyword>
<accession>A0ABS5F843</accession>
<comment type="caution">
    <text evidence="3">The sequence shown here is derived from an EMBL/GenBank/DDBJ whole genome shotgun (WGS) entry which is preliminary data.</text>
</comment>
<feature type="domain" description="Response regulatory" evidence="2">
    <location>
        <begin position="11"/>
        <end position="121"/>
    </location>
</feature>
<dbReference type="InterPro" id="IPR001789">
    <property type="entry name" value="Sig_transdc_resp-reg_receiver"/>
</dbReference>